<dbReference type="InterPro" id="IPR029069">
    <property type="entry name" value="HotDog_dom_sf"/>
</dbReference>
<keyword evidence="1" id="KW-0378">Hydrolase</keyword>
<dbReference type="EMBL" id="JBEPEK010000168">
    <property type="protein sequence ID" value="MER7182317.1"/>
    <property type="molecule type" value="Genomic_DNA"/>
</dbReference>
<reference evidence="1 2" key="1">
    <citation type="submission" date="2024-06" db="EMBL/GenBank/DDBJ databases">
        <title>The Natural Products Discovery Center: Release of the First 8490 Sequenced Strains for Exploring Actinobacteria Biosynthetic Diversity.</title>
        <authorList>
            <person name="Kalkreuter E."/>
            <person name="Kautsar S.A."/>
            <person name="Yang D."/>
            <person name="Bader C.D."/>
            <person name="Teijaro C.N."/>
            <person name="Fluegel L."/>
            <person name="Davis C.M."/>
            <person name="Simpson J.R."/>
            <person name="Lauterbach L."/>
            <person name="Steele A.D."/>
            <person name="Gui C."/>
            <person name="Meng S."/>
            <person name="Li G."/>
            <person name="Viehrig K."/>
            <person name="Ye F."/>
            <person name="Su P."/>
            <person name="Kiefer A.F."/>
            <person name="Nichols A."/>
            <person name="Cepeda A.J."/>
            <person name="Yan W."/>
            <person name="Fan B."/>
            <person name="Jiang Y."/>
            <person name="Adhikari A."/>
            <person name="Zheng C.-J."/>
            <person name="Schuster L."/>
            <person name="Cowan T.M."/>
            <person name="Smanski M.J."/>
            <person name="Chevrette M.G."/>
            <person name="De Carvalho L.P.S."/>
            <person name="Shen B."/>
        </authorList>
    </citation>
    <scope>NUCLEOTIDE SEQUENCE [LARGE SCALE GENOMIC DNA]</scope>
    <source>
        <strain evidence="1 2">NPDC000234</strain>
    </source>
</reference>
<sequence>MRAHVLDGDVTWVETDAGGLIHNTSALRWAEATEHAFYRAAVPELPVGRLPRRRIEATYHRPLKFRDRYQVTLSVEKLGRTSVTYFWTVTSGGALCVEGRHVVVHLDADGTPAPWPQYLRDAVARLENTAIPTSR</sequence>
<evidence type="ECO:0000313" key="2">
    <source>
        <dbReference type="Proteomes" id="UP001474181"/>
    </source>
</evidence>
<keyword evidence="2" id="KW-1185">Reference proteome</keyword>
<evidence type="ECO:0000313" key="1">
    <source>
        <dbReference type="EMBL" id="MER7182317.1"/>
    </source>
</evidence>
<dbReference type="RefSeq" id="WP_350783406.1">
    <property type="nucleotide sequence ID" value="NZ_JBEPEK010000168.1"/>
</dbReference>
<protein>
    <submittedName>
        <fullName evidence="1">Thioesterase family protein</fullName>
        <ecNumber evidence="1">3.1.2.-</ecNumber>
    </submittedName>
</protein>
<gene>
    <name evidence="1" type="ORF">ABT404_23005</name>
</gene>
<name>A0ABV1X003_9ACTN</name>
<dbReference type="Gene3D" id="3.10.129.10">
    <property type="entry name" value="Hotdog Thioesterase"/>
    <property type="match status" value="1"/>
</dbReference>
<dbReference type="GO" id="GO:0016787">
    <property type="term" value="F:hydrolase activity"/>
    <property type="evidence" value="ECO:0007669"/>
    <property type="project" value="UniProtKB-KW"/>
</dbReference>
<dbReference type="CDD" id="cd00586">
    <property type="entry name" value="4HBT"/>
    <property type="match status" value="1"/>
</dbReference>
<dbReference type="SUPFAM" id="SSF54637">
    <property type="entry name" value="Thioesterase/thiol ester dehydrase-isomerase"/>
    <property type="match status" value="1"/>
</dbReference>
<comment type="caution">
    <text evidence="1">The sequence shown here is derived from an EMBL/GenBank/DDBJ whole genome shotgun (WGS) entry which is preliminary data.</text>
</comment>
<accession>A0ABV1X003</accession>
<dbReference type="Proteomes" id="UP001474181">
    <property type="component" value="Unassembled WGS sequence"/>
</dbReference>
<dbReference type="EC" id="3.1.2.-" evidence="1"/>
<organism evidence="1 2">
    <name type="scientific">Streptomyces hyaluromycini</name>
    <dbReference type="NCBI Taxonomy" id="1377993"/>
    <lineage>
        <taxon>Bacteria</taxon>
        <taxon>Bacillati</taxon>
        <taxon>Actinomycetota</taxon>
        <taxon>Actinomycetes</taxon>
        <taxon>Kitasatosporales</taxon>
        <taxon>Streptomycetaceae</taxon>
        <taxon>Streptomyces</taxon>
    </lineage>
</organism>
<proteinExistence type="predicted"/>
<dbReference type="Pfam" id="PF13279">
    <property type="entry name" value="4HBT_2"/>
    <property type="match status" value="1"/>
</dbReference>